<sequence>MKKEREMAKPLSLFVARMFLVFFFISLIATIVLKFANVWSSSTNGGGKPDPKFLWSLNNFSLMFNGTFVWGTSDLDMFLNILLVTLVPLCLFFSLLAYIHYYKHQPAVEHKKSASKKMAKNSSSEMKHKEPVKQEKKATIIQTPVSENIIIIPSDSMITNKVHEEKPKPKTVKKENVKAAEPIKMVAEEPFEDILELVSVKKVRKPAKKYPQVTKAALLESLYSSEELKSMTKVDVKEVFENAFTVLKKHLENGEEILIPKFGKFEVVEREARESFNPQTREKINIPAHRVVKFQVAKSVKEKMNPNR</sequence>
<dbReference type="InterPro" id="IPR000119">
    <property type="entry name" value="Hist_DNA-bd"/>
</dbReference>
<dbReference type="SMART" id="SM00411">
    <property type="entry name" value="BHL"/>
    <property type="match status" value="1"/>
</dbReference>
<name>M9WCE8_9MOLU</name>
<gene>
    <name evidence="6" type="ORF">MPUT9231_0250</name>
</gene>
<reference evidence="6 7" key="1">
    <citation type="journal article" date="2013" name="Genome Announc.">
        <title>Complete Genome Sequence of Mycoplasma putrefaciens Strain 9231, One of the Agents of Contagious Agalactia in Goats.</title>
        <authorList>
            <person name="Dupuy V."/>
            <person name="Sirand-Pugnet P."/>
            <person name="Baranowski E."/>
            <person name="Barre A."/>
            <person name="Breton M."/>
            <person name="Couture C."/>
            <person name="Dordet-Frisoni E."/>
            <person name="Gaurivaud P."/>
            <person name="Jacob D."/>
            <person name="Lemaitre C."/>
            <person name="Manso-Silvan L."/>
            <person name="Nikolski M."/>
            <person name="Nouvel L.X."/>
            <person name="Poumarat F."/>
            <person name="Tardy F."/>
            <person name="Thebault P."/>
            <person name="Theil S."/>
            <person name="Citti C."/>
            <person name="Blanchard A."/>
            <person name="Thiaucourt F."/>
        </authorList>
    </citation>
    <scope>NUCLEOTIDE SEQUENCE [LARGE SCALE GENOMIC DNA]</scope>
    <source>
        <strain evidence="6">Mput9231</strain>
    </source>
</reference>
<dbReference type="Proteomes" id="UP000012984">
    <property type="component" value="Chromosome"/>
</dbReference>
<evidence type="ECO:0008006" key="8">
    <source>
        <dbReference type="Google" id="ProtNLM"/>
    </source>
</evidence>
<evidence type="ECO:0000256" key="2">
    <source>
        <dbReference type="ARBA" id="ARBA00023125"/>
    </source>
</evidence>
<dbReference type="HOGENOM" id="CLU_930072_0_0_14"/>
<dbReference type="PANTHER" id="PTHR33175">
    <property type="entry name" value="DNA-BINDING PROTEIN HU"/>
    <property type="match status" value="1"/>
</dbReference>
<dbReference type="GO" id="GO:0003677">
    <property type="term" value="F:DNA binding"/>
    <property type="evidence" value="ECO:0007669"/>
    <property type="project" value="UniProtKB-KW"/>
</dbReference>
<feature type="region of interest" description="Disordered" evidence="4">
    <location>
        <begin position="112"/>
        <end position="137"/>
    </location>
</feature>
<evidence type="ECO:0000256" key="5">
    <source>
        <dbReference type="SAM" id="Phobius"/>
    </source>
</evidence>
<dbReference type="GO" id="GO:0030527">
    <property type="term" value="F:structural constituent of chromatin"/>
    <property type="evidence" value="ECO:0007669"/>
    <property type="project" value="InterPro"/>
</dbReference>
<feature type="compositionally biased region" description="Basic and acidic residues" evidence="4">
    <location>
        <begin position="125"/>
        <end position="137"/>
    </location>
</feature>
<dbReference type="EMBL" id="CP004357">
    <property type="protein sequence ID" value="AGJ90481.1"/>
    <property type="molecule type" value="Genomic_DNA"/>
</dbReference>
<keyword evidence="5" id="KW-0472">Membrane</keyword>
<protein>
    <recommendedName>
        <fullName evidence="8">DNA-binding protein HU</fullName>
    </recommendedName>
</protein>
<dbReference type="PANTHER" id="PTHR33175:SF3">
    <property type="entry name" value="DNA-BINDING PROTEIN HU-BETA"/>
    <property type="match status" value="1"/>
</dbReference>
<evidence type="ECO:0000256" key="3">
    <source>
        <dbReference type="RuleBase" id="RU003939"/>
    </source>
</evidence>
<dbReference type="Pfam" id="PF00216">
    <property type="entry name" value="Bac_DNA_binding"/>
    <property type="match status" value="1"/>
</dbReference>
<keyword evidence="2" id="KW-0238">DNA-binding</keyword>
<organism evidence="6 7">
    <name type="scientific">Mycoplasma putrefaciens Mput9231</name>
    <dbReference type="NCBI Taxonomy" id="1292033"/>
    <lineage>
        <taxon>Bacteria</taxon>
        <taxon>Bacillati</taxon>
        <taxon>Mycoplasmatota</taxon>
        <taxon>Mollicutes</taxon>
        <taxon>Mycoplasmataceae</taxon>
        <taxon>Mycoplasma</taxon>
    </lineage>
</organism>
<keyword evidence="5" id="KW-0812">Transmembrane</keyword>
<dbReference type="Gene3D" id="4.10.520.10">
    <property type="entry name" value="IHF-like DNA-binding proteins"/>
    <property type="match status" value="1"/>
</dbReference>
<accession>M9WCE8</accession>
<dbReference type="PRINTS" id="PR01727">
    <property type="entry name" value="DNABINDINGHU"/>
</dbReference>
<dbReference type="KEGG" id="mput:MPUT9231_0250"/>
<evidence type="ECO:0000313" key="7">
    <source>
        <dbReference type="Proteomes" id="UP000012984"/>
    </source>
</evidence>
<comment type="similarity">
    <text evidence="3">Belongs to the bacterial histone-like protein family.</text>
</comment>
<evidence type="ECO:0000256" key="4">
    <source>
        <dbReference type="SAM" id="MobiDB-lite"/>
    </source>
</evidence>
<dbReference type="InterPro" id="IPR010992">
    <property type="entry name" value="IHF-like_DNA-bd_dom_sf"/>
</dbReference>
<dbReference type="SUPFAM" id="SSF47729">
    <property type="entry name" value="IHF-like DNA-binding proteins"/>
    <property type="match status" value="1"/>
</dbReference>
<proteinExistence type="inferred from homology"/>
<dbReference type="PATRIC" id="fig|1292033.3.peg.25"/>
<keyword evidence="1" id="KW-0226">DNA condensation</keyword>
<evidence type="ECO:0000313" key="6">
    <source>
        <dbReference type="EMBL" id="AGJ90481.1"/>
    </source>
</evidence>
<dbReference type="OrthoDB" id="9799835at2"/>
<dbReference type="CDD" id="cd13832">
    <property type="entry name" value="IHF"/>
    <property type="match status" value="1"/>
</dbReference>
<evidence type="ECO:0000256" key="1">
    <source>
        <dbReference type="ARBA" id="ARBA00023067"/>
    </source>
</evidence>
<feature type="transmembrane region" description="Helical" evidence="5">
    <location>
        <begin position="12"/>
        <end position="33"/>
    </location>
</feature>
<keyword evidence="7" id="KW-1185">Reference proteome</keyword>
<dbReference type="eggNOG" id="COG0776">
    <property type="taxonomic scope" value="Bacteria"/>
</dbReference>
<feature type="transmembrane region" description="Helical" evidence="5">
    <location>
        <begin position="78"/>
        <end position="101"/>
    </location>
</feature>
<dbReference type="GO" id="GO:0005829">
    <property type="term" value="C:cytosol"/>
    <property type="evidence" value="ECO:0007669"/>
    <property type="project" value="TreeGrafter"/>
</dbReference>
<dbReference type="GO" id="GO:0030261">
    <property type="term" value="P:chromosome condensation"/>
    <property type="evidence" value="ECO:0007669"/>
    <property type="project" value="UniProtKB-KW"/>
</dbReference>
<dbReference type="RefSeq" id="WP_015587153.1">
    <property type="nucleotide sequence ID" value="NC_021083.1"/>
</dbReference>
<dbReference type="AlphaFoldDB" id="M9WCE8"/>
<keyword evidence="5" id="KW-1133">Transmembrane helix</keyword>